<gene>
    <name evidence="2" type="ORF">B0T25DRAFT_572879</name>
</gene>
<protein>
    <recommendedName>
        <fullName evidence="4">Myb-like domain-containing protein</fullName>
    </recommendedName>
</protein>
<proteinExistence type="predicted"/>
<dbReference type="Proteomes" id="UP001275084">
    <property type="component" value="Unassembled WGS sequence"/>
</dbReference>
<organism evidence="2 3">
    <name type="scientific">Lasiosphaeria hispida</name>
    <dbReference type="NCBI Taxonomy" id="260671"/>
    <lineage>
        <taxon>Eukaryota</taxon>
        <taxon>Fungi</taxon>
        <taxon>Dikarya</taxon>
        <taxon>Ascomycota</taxon>
        <taxon>Pezizomycotina</taxon>
        <taxon>Sordariomycetes</taxon>
        <taxon>Sordariomycetidae</taxon>
        <taxon>Sordariales</taxon>
        <taxon>Lasiosphaeriaceae</taxon>
        <taxon>Lasiosphaeria</taxon>
    </lineage>
</organism>
<dbReference type="AlphaFoldDB" id="A0AAJ0H8W9"/>
<feature type="compositionally biased region" description="Polar residues" evidence="1">
    <location>
        <begin position="213"/>
        <end position="223"/>
    </location>
</feature>
<name>A0AAJ0H8W9_9PEZI</name>
<comment type="caution">
    <text evidence="2">The sequence shown here is derived from an EMBL/GenBank/DDBJ whole genome shotgun (WGS) entry which is preliminary data.</text>
</comment>
<feature type="compositionally biased region" description="Polar residues" evidence="1">
    <location>
        <begin position="131"/>
        <end position="149"/>
    </location>
</feature>
<keyword evidence="3" id="KW-1185">Reference proteome</keyword>
<feature type="compositionally biased region" description="Basic and acidic residues" evidence="1">
    <location>
        <begin position="183"/>
        <end position="195"/>
    </location>
</feature>
<evidence type="ECO:0000256" key="1">
    <source>
        <dbReference type="SAM" id="MobiDB-lite"/>
    </source>
</evidence>
<accession>A0AAJ0H8W9</accession>
<evidence type="ECO:0008006" key="4">
    <source>
        <dbReference type="Google" id="ProtNLM"/>
    </source>
</evidence>
<reference evidence="2" key="2">
    <citation type="submission" date="2023-06" db="EMBL/GenBank/DDBJ databases">
        <authorList>
            <consortium name="Lawrence Berkeley National Laboratory"/>
            <person name="Haridas S."/>
            <person name="Hensen N."/>
            <person name="Bonometti L."/>
            <person name="Westerberg I."/>
            <person name="Brannstrom I.O."/>
            <person name="Guillou S."/>
            <person name="Cros-Aarteil S."/>
            <person name="Calhoun S."/>
            <person name="Kuo A."/>
            <person name="Mondo S."/>
            <person name="Pangilinan J."/>
            <person name="Riley R."/>
            <person name="Labutti K."/>
            <person name="Andreopoulos B."/>
            <person name="Lipzen A."/>
            <person name="Chen C."/>
            <person name="Yanf M."/>
            <person name="Daum C."/>
            <person name="Ng V."/>
            <person name="Clum A."/>
            <person name="Steindorff A."/>
            <person name="Ohm R."/>
            <person name="Martin F."/>
            <person name="Silar P."/>
            <person name="Natvig D."/>
            <person name="Lalanne C."/>
            <person name="Gautier V."/>
            <person name="Ament-Velasquez S.L."/>
            <person name="Kruys A."/>
            <person name="Hutchinson M.I."/>
            <person name="Powell A.J."/>
            <person name="Barry K."/>
            <person name="Miller A.N."/>
            <person name="Grigoriev I.V."/>
            <person name="Debuchy R."/>
            <person name="Gladieux P."/>
            <person name="Thoren M.H."/>
            <person name="Johannesson H."/>
        </authorList>
    </citation>
    <scope>NUCLEOTIDE SEQUENCE</scope>
    <source>
        <strain evidence="2">CBS 955.72</strain>
    </source>
</reference>
<reference evidence="2" key="1">
    <citation type="journal article" date="2023" name="Mol. Phylogenet. Evol.">
        <title>Genome-scale phylogeny and comparative genomics of the fungal order Sordariales.</title>
        <authorList>
            <person name="Hensen N."/>
            <person name="Bonometti L."/>
            <person name="Westerberg I."/>
            <person name="Brannstrom I.O."/>
            <person name="Guillou S."/>
            <person name="Cros-Aarteil S."/>
            <person name="Calhoun S."/>
            <person name="Haridas S."/>
            <person name="Kuo A."/>
            <person name="Mondo S."/>
            <person name="Pangilinan J."/>
            <person name="Riley R."/>
            <person name="LaButti K."/>
            <person name="Andreopoulos B."/>
            <person name="Lipzen A."/>
            <person name="Chen C."/>
            <person name="Yan M."/>
            <person name="Daum C."/>
            <person name="Ng V."/>
            <person name="Clum A."/>
            <person name="Steindorff A."/>
            <person name="Ohm R.A."/>
            <person name="Martin F."/>
            <person name="Silar P."/>
            <person name="Natvig D.O."/>
            <person name="Lalanne C."/>
            <person name="Gautier V."/>
            <person name="Ament-Velasquez S.L."/>
            <person name="Kruys A."/>
            <person name="Hutchinson M.I."/>
            <person name="Powell A.J."/>
            <person name="Barry K."/>
            <person name="Miller A.N."/>
            <person name="Grigoriev I.V."/>
            <person name="Debuchy R."/>
            <person name="Gladieux P."/>
            <person name="Hiltunen Thoren M."/>
            <person name="Johannesson H."/>
        </authorList>
    </citation>
    <scope>NUCLEOTIDE SEQUENCE</scope>
    <source>
        <strain evidence="2">CBS 955.72</strain>
    </source>
</reference>
<dbReference type="EMBL" id="JAUIQD010000007">
    <property type="protein sequence ID" value="KAK3343899.1"/>
    <property type="molecule type" value="Genomic_DNA"/>
</dbReference>
<evidence type="ECO:0000313" key="2">
    <source>
        <dbReference type="EMBL" id="KAK3343899.1"/>
    </source>
</evidence>
<evidence type="ECO:0000313" key="3">
    <source>
        <dbReference type="Proteomes" id="UP001275084"/>
    </source>
</evidence>
<feature type="region of interest" description="Disordered" evidence="1">
    <location>
        <begin position="57"/>
        <end position="223"/>
    </location>
</feature>
<sequence>MNKNWNDRADKDLFFTILSVKNIGVISGSEWTTIGNHMRTLGYGFTNEGCRQHFQGLRRAQNKAEANGVSSESNPRKADPTQNPITRRPGPGRGRPRKQPAVAPVEGGTPGDSGLTGVPGILDLSGVAGGSDTSNLSDTQGLETGQSGSQPPPPIAPSLSTQADTPVADDLAVDPSLEDAEAGDEHAAKRPRLDENPSLDDEAVMNALAAHNDPSSGNSYVPE</sequence>